<sequence>MLLSLLAVTASLVGASTPNRTASAPVQEVWRNCTASYKSRDEDFLFTYVDMAGDMYLSVARRLKYILVYRSRRRCLIDSVPPIERLLLLPKTQVSTSYLGESSSKAPSARWRQTIAAYESLGYEYLSSSGGAREILEQATISRNERRSAEGLDVRTEEARDTLKLPVAPLGVLTQAMSVKEQRPCFFGPTNSPEVIRGGEGLFEILERMIASNWENGIESATDTVCEAERILNTEPTQQYDYRLAIDREEEARLSLTVKSLKNPIVESS</sequence>
<evidence type="ECO:0000256" key="1">
    <source>
        <dbReference type="SAM" id="SignalP"/>
    </source>
</evidence>
<accession>A0A7J6LQQ5</accession>
<protein>
    <submittedName>
        <fullName evidence="2">Uncharacterized protein</fullName>
    </submittedName>
</protein>
<proteinExistence type="predicted"/>
<name>A0A7J6LQQ5_PEROL</name>
<reference evidence="2 3" key="1">
    <citation type="submission" date="2020-04" db="EMBL/GenBank/DDBJ databases">
        <title>Perkinsus olseni comparative genomics.</title>
        <authorList>
            <person name="Bogema D.R."/>
        </authorList>
    </citation>
    <scope>NUCLEOTIDE SEQUENCE [LARGE SCALE GENOMIC DNA]</scope>
    <source>
        <strain evidence="2">ATCC PRA-179</strain>
    </source>
</reference>
<keyword evidence="1" id="KW-0732">Signal</keyword>
<organism evidence="2 3">
    <name type="scientific">Perkinsus olseni</name>
    <name type="common">Perkinsus atlanticus</name>
    <dbReference type="NCBI Taxonomy" id="32597"/>
    <lineage>
        <taxon>Eukaryota</taxon>
        <taxon>Sar</taxon>
        <taxon>Alveolata</taxon>
        <taxon>Perkinsozoa</taxon>
        <taxon>Perkinsea</taxon>
        <taxon>Perkinsida</taxon>
        <taxon>Perkinsidae</taxon>
        <taxon>Perkinsus</taxon>
    </lineage>
</organism>
<feature type="chain" id="PRO_5029592105" evidence="1">
    <location>
        <begin position="16"/>
        <end position="269"/>
    </location>
</feature>
<comment type="caution">
    <text evidence="2">The sequence shown here is derived from an EMBL/GenBank/DDBJ whole genome shotgun (WGS) entry which is preliminary data.</text>
</comment>
<dbReference type="EMBL" id="JABAHT010000195">
    <property type="protein sequence ID" value="KAF4661534.1"/>
    <property type="molecule type" value="Genomic_DNA"/>
</dbReference>
<dbReference type="OrthoDB" id="10621850at2759"/>
<evidence type="ECO:0000313" key="3">
    <source>
        <dbReference type="Proteomes" id="UP000570595"/>
    </source>
</evidence>
<dbReference type="AlphaFoldDB" id="A0A7J6LQQ5"/>
<dbReference type="Proteomes" id="UP000570595">
    <property type="component" value="Unassembled WGS sequence"/>
</dbReference>
<feature type="signal peptide" evidence="1">
    <location>
        <begin position="1"/>
        <end position="15"/>
    </location>
</feature>
<evidence type="ECO:0000313" key="2">
    <source>
        <dbReference type="EMBL" id="KAF4661534.1"/>
    </source>
</evidence>
<gene>
    <name evidence="2" type="ORF">FOZ61_003135</name>
</gene>